<proteinExistence type="predicted"/>
<keyword evidence="3" id="KW-1185">Reference proteome</keyword>
<reference evidence="2 3" key="1">
    <citation type="submission" date="2019-05" db="EMBL/GenBank/DDBJ databases">
        <title>Panacibacter sp. strain 17mud1-8 Genome sequencing and assembly.</title>
        <authorList>
            <person name="Chhetri G."/>
        </authorList>
    </citation>
    <scope>NUCLEOTIDE SEQUENCE [LARGE SCALE GENOMIC DNA]</scope>
    <source>
        <strain evidence="2 3">17mud1-8</strain>
    </source>
</reference>
<evidence type="ECO:0000313" key="2">
    <source>
        <dbReference type="EMBL" id="TKK66585.1"/>
    </source>
</evidence>
<dbReference type="EMBL" id="SZQL01000014">
    <property type="protein sequence ID" value="TKK66585.1"/>
    <property type="molecule type" value="Genomic_DNA"/>
</dbReference>
<organism evidence="2 3">
    <name type="scientific">Ilyomonas limi</name>
    <dbReference type="NCBI Taxonomy" id="2575867"/>
    <lineage>
        <taxon>Bacteria</taxon>
        <taxon>Pseudomonadati</taxon>
        <taxon>Bacteroidota</taxon>
        <taxon>Chitinophagia</taxon>
        <taxon>Chitinophagales</taxon>
        <taxon>Chitinophagaceae</taxon>
        <taxon>Ilyomonas</taxon>
    </lineage>
</organism>
<evidence type="ECO:0000313" key="3">
    <source>
        <dbReference type="Proteomes" id="UP000305848"/>
    </source>
</evidence>
<dbReference type="OrthoDB" id="1143207at2"/>
<protein>
    <submittedName>
        <fullName evidence="2">Uncharacterized protein</fullName>
    </submittedName>
</protein>
<name>A0A4U3KVH7_9BACT</name>
<evidence type="ECO:0000256" key="1">
    <source>
        <dbReference type="SAM" id="SignalP"/>
    </source>
</evidence>
<dbReference type="SUPFAM" id="SSF101898">
    <property type="entry name" value="NHL repeat"/>
    <property type="match status" value="1"/>
</dbReference>
<keyword evidence="1" id="KW-0732">Signal</keyword>
<accession>A0A4U3KVH7</accession>
<dbReference type="Proteomes" id="UP000305848">
    <property type="component" value="Unassembled WGS sequence"/>
</dbReference>
<dbReference type="AlphaFoldDB" id="A0A4U3KVH7"/>
<dbReference type="RefSeq" id="WP_137262858.1">
    <property type="nucleotide sequence ID" value="NZ_SZQL01000014.1"/>
</dbReference>
<dbReference type="Gene3D" id="2.120.10.30">
    <property type="entry name" value="TolB, C-terminal domain"/>
    <property type="match status" value="1"/>
</dbReference>
<comment type="caution">
    <text evidence="2">The sequence shown here is derived from an EMBL/GenBank/DDBJ whole genome shotgun (WGS) entry which is preliminary data.</text>
</comment>
<feature type="chain" id="PRO_5020660509" evidence="1">
    <location>
        <begin position="19"/>
        <end position="272"/>
    </location>
</feature>
<gene>
    <name evidence="2" type="ORF">FC093_16195</name>
</gene>
<sequence>MERLIFALILFTSLQSFAAGDTALQLQLIKTIPGNYSNFYTDNLQNIYLVAAQNNGVKKLNSNGDSVAVFNNVTRYGRIYLLDVSNPLKILVYYKDFTTVVLLDRFLATRATIDLRKLGITQVKAVALSYDGNIWLYDEGEGKLKKIDENGNVLIASADLRLVFDDALNPEKIIDNSSQLYLYDSQFGWLIFDYYTAFKKRLPFTNWKDVEVNDKKLSGRTDNHFLFATQNDIDYQTMQSNIAVANIQKVKWQSGKLYVLTKDGVHIYQQQR</sequence>
<dbReference type="InterPro" id="IPR011042">
    <property type="entry name" value="6-blade_b-propeller_TolB-like"/>
</dbReference>
<feature type="signal peptide" evidence="1">
    <location>
        <begin position="1"/>
        <end position="18"/>
    </location>
</feature>